<dbReference type="EMBL" id="AGNL01016424">
    <property type="protein sequence ID" value="EJK65098.1"/>
    <property type="molecule type" value="Genomic_DNA"/>
</dbReference>
<feature type="region of interest" description="Disordered" evidence="1">
    <location>
        <begin position="83"/>
        <end position="103"/>
    </location>
</feature>
<dbReference type="AlphaFoldDB" id="K0SG46"/>
<protein>
    <submittedName>
        <fullName evidence="2">Uncharacterized protein</fullName>
    </submittedName>
</protein>
<gene>
    <name evidence="2" type="ORF">THAOC_14095</name>
</gene>
<accession>K0SG46</accession>
<reference evidence="2 3" key="1">
    <citation type="journal article" date="2012" name="Genome Biol.">
        <title>Genome and low-iron response of an oceanic diatom adapted to chronic iron limitation.</title>
        <authorList>
            <person name="Lommer M."/>
            <person name="Specht M."/>
            <person name="Roy A.S."/>
            <person name="Kraemer L."/>
            <person name="Andreson R."/>
            <person name="Gutowska M.A."/>
            <person name="Wolf J."/>
            <person name="Bergner S.V."/>
            <person name="Schilhabel M.B."/>
            <person name="Klostermeier U.C."/>
            <person name="Beiko R.G."/>
            <person name="Rosenstiel P."/>
            <person name="Hippler M."/>
            <person name="Laroche J."/>
        </authorList>
    </citation>
    <scope>NUCLEOTIDE SEQUENCE [LARGE SCALE GENOMIC DNA]</scope>
    <source>
        <strain evidence="2 3">CCMP1005</strain>
    </source>
</reference>
<comment type="caution">
    <text evidence="2">The sequence shown here is derived from an EMBL/GenBank/DDBJ whole genome shotgun (WGS) entry which is preliminary data.</text>
</comment>
<evidence type="ECO:0000313" key="2">
    <source>
        <dbReference type="EMBL" id="EJK65098.1"/>
    </source>
</evidence>
<organism evidence="2 3">
    <name type="scientific">Thalassiosira oceanica</name>
    <name type="common">Marine diatom</name>
    <dbReference type="NCBI Taxonomy" id="159749"/>
    <lineage>
        <taxon>Eukaryota</taxon>
        <taxon>Sar</taxon>
        <taxon>Stramenopiles</taxon>
        <taxon>Ochrophyta</taxon>
        <taxon>Bacillariophyta</taxon>
        <taxon>Coscinodiscophyceae</taxon>
        <taxon>Thalassiosirophycidae</taxon>
        <taxon>Thalassiosirales</taxon>
        <taxon>Thalassiosiraceae</taxon>
        <taxon>Thalassiosira</taxon>
    </lineage>
</organism>
<dbReference type="Proteomes" id="UP000266841">
    <property type="component" value="Unassembled WGS sequence"/>
</dbReference>
<feature type="non-terminal residue" evidence="2">
    <location>
        <position position="103"/>
    </location>
</feature>
<sequence>MNIWAMGDRDGMASHYYSKALLLLAKHLHGDNSTNGSNVLPAAFFWLRKSRDLGHNEAMDQLKEWESCDEKVDVQTAERKCRLARNSSNAPSARPSGIAARNA</sequence>
<keyword evidence="3" id="KW-1185">Reference proteome</keyword>
<name>K0SG46_THAOC</name>
<evidence type="ECO:0000313" key="3">
    <source>
        <dbReference type="Proteomes" id="UP000266841"/>
    </source>
</evidence>
<proteinExistence type="predicted"/>
<evidence type="ECO:0000256" key="1">
    <source>
        <dbReference type="SAM" id="MobiDB-lite"/>
    </source>
</evidence>